<feature type="transmembrane region" description="Helical" evidence="6">
    <location>
        <begin position="370"/>
        <end position="392"/>
    </location>
</feature>
<feature type="transmembrane region" description="Helical" evidence="6">
    <location>
        <begin position="530"/>
        <end position="550"/>
    </location>
</feature>
<keyword evidence="5 6" id="KW-0472">Membrane</keyword>
<comment type="similarity">
    <text evidence="2">Belongs to the major facilitator superfamily. Proton-dependent oligopeptide transporter (POT/PTR) (TC 2.A.17) family.</text>
</comment>
<feature type="transmembrane region" description="Helical" evidence="6">
    <location>
        <begin position="332"/>
        <end position="350"/>
    </location>
</feature>
<feature type="transmembrane region" description="Helical" evidence="6">
    <location>
        <begin position="75"/>
        <end position="94"/>
    </location>
</feature>
<evidence type="ECO:0000256" key="4">
    <source>
        <dbReference type="ARBA" id="ARBA00022989"/>
    </source>
</evidence>
<comment type="subcellular location">
    <subcellularLocation>
        <location evidence="1">Membrane</location>
        <topology evidence="1">Multi-pass membrane protein</topology>
    </subcellularLocation>
</comment>
<dbReference type="Gene3D" id="1.20.1250.20">
    <property type="entry name" value="MFS general substrate transporter like domains"/>
    <property type="match status" value="1"/>
</dbReference>
<accession>A0AB40AUK6</accession>
<name>A0AB40AUK6_DIOCR</name>
<keyword evidence="7" id="KW-1185">Reference proteome</keyword>
<feature type="transmembrane region" description="Helical" evidence="6">
    <location>
        <begin position="454"/>
        <end position="477"/>
    </location>
</feature>
<dbReference type="PANTHER" id="PTHR11654">
    <property type="entry name" value="OLIGOPEPTIDE TRANSPORTER-RELATED"/>
    <property type="match status" value="1"/>
</dbReference>
<dbReference type="AlphaFoldDB" id="A0AB40AUK6"/>
<feature type="transmembrane region" description="Helical" evidence="6">
    <location>
        <begin position="150"/>
        <end position="171"/>
    </location>
</feature>
<organism evidence="7 8">
    <name type="scientific">Dioscorea cayennensis subsp. rotundata</name>
    <name type="common">White Guinea yam</name>
    <name type="synonym">Dioscorea rotundata</name>
    <dbReference type="NCBI Taxonomy" id="55577"/>
    <lineage>
        <taxon>Eukaryota</taxon>
        <taxon>Viridiplantae</taxon>
        <taxon>Streptophyta</taxon>
        <taxon>Embryophyta</taxon>
        <taxon>Tracheophyta</taxon>
        <taxon>Spermatophyta</taxon>
        <taxon>Magnoliopsida</taxon>
        <taxon>Liliopsida</taxon>
        <taxon>Dioscoreales</taxon>
        <taxon>Dioscoreaceae</taxon>
        <taxon>Dioscorea</taxon>
    </lineage>
</organism>
<dbReference type="Proteomes" id="UP001515500">
    <property type="component" value="Chromosome 3"/>
</dbReference>
<dbReference type="InterPro" id="IPR036259">
    <property type="entry name" value="MFS_trans_sf"/>
</dbReference>
<dbReference type="GeneID" id="120254670"/>
<gene>
    <name evidence="8" type="primary">LOC120254670</name>
</gene>
<evidence type="ECO:0000256" key="5">
    <source>
        <dbReference type="ARBA" id="ARBA00023136"/>
    </source>
</evidence>
<reference evidence="8" key="1">
    <citation type="submission" date="2025-08" db="UniProtKB">
        <authorList>
            <consortium name="RefSeq"/>
        </authorList>
    </citation>
    <scope>IDENTIFICATION</scope>
</reference>
<proteinExistence type="inferred from homology"/>
<evidence type="ECO:0000256" key="6">
    <source>
        <dbReference type="SAM" id="Phobius"/>
    </source>
</evidence>
<evidence type="ECO:0000313" key="8">
    <source>
        <dbReference type="RefSeq" id="XP_039118671.1"/>
    </source>
</evidence>
<feature type="transmembrane region" description="Helical" evidence="6">
    <location>
        <begin position="192"/>
        <end position="216"/>
    </location>
</feature>
<protein>
    <submittedName>
        <fullName evidence="8">Protein NRT1/ PTR FAMILY 6.4</fullName>
    </submittedName>
</protein>
<evidence type="ECO:0000313" key="7">
    <source>
        <dbReference type="Proteomes" id="UP001515500"/>
    </source>
</evidence>
<dbReference type="GO" id="GO:0022857">
    <property type="term" value="F:transmembrane transporter activity"/>
    <property type="evidence" value="ECO:0007669"/>
    <property type="project" value="InterPro"/>
</dbReference>
<dbReference type="Pfam" id="PF00854">
    <property type="entry name" value="PTR2"/>
    <property type="match status" value="1"/>
</dbReference>
<feature type="transmembrane region" description="Helical" evidence="6">
    <location>
        <begin position="222"/>
        <end position="242"/>
    </location>
</feature>
<evidence type="ECO:0000256" key="2">
    <source>
        <dbReference type="ARBA" id="ARBA00005982"/>
    </source>
</evidence>
<feature type="transmembrane region" description="Helical" evidence="6">
    <location>
        <begin position="413"/>
        <end position="434"/>
    </location>
</feature>
<feature type="transmembrane region" description="Helical" evidence="6">
    <location>
        <begin position="489"/>
        <end position="510"/>
    </location>
</feature>
<dbReference type="RefSeq" id="XP_039118671.1">
    <property type="nucleotide sequence ID" value="XM_039262737.1"/>
</dbReference>
<evidence type="ECO:0000256" key="1">
    <source>
        <dbReference type="ARBA" id="ARBA00004141"/>
    </source>
</evidence>
<feature type="transmembrane region" description="Helical" evidence="6">
    <location>
        <begin position="101"/>
        <end position="121"/>
    </location>
</feature>
<sequence length="584" mass="64947">MVMAGGVHEVEDDDLSVYDFKGQPADKSRTGGWLGAGLILGSEFAERVCVMGISMNLVTYLVGDLHLSTSKSANIVTNFMGTLNLLALFAGFLADAKLGRYLTVAIFASITAVGVILLTIATTLNNMRPPECDNYRQNHHNCIPASGKQLVLLFIALYTIATGGGGIKANVSGFGSDQFDHRDPKEEKAMIFFFNRFYFCISIGSLFAVTVLVYVQDNVGRGWGYGVSGATMVMAVMILLIGTPLYRYRRPKGSPLAVIWRVVVNAWKKRYVAYPDHPSLLNEYHTSKVPYTEYFRCLNKAAITEETSNGTTNRISDPSSTSTVTEVEEVKMILKLLPIWSTCILFWTIYSQMTTFSVEQATYMNRNIGSFVFPSGSLSVFLFITILLFTSLNEKLLVPIARRFTHNAQGITSLQRVAVGLVFSLIAMVASAIVEKQRRQSFVMDGNAISAFWLVPQYFLVGAGEAFAYVGMLEFFIREAPERMKSMSTGLFLATLSMGFFLSSLLVSLVDKATNGGWIKNNLNKGRLDYFYWMLAVLGVINFLVFLGFASRHQYKVQRVEVKNQGGCELDEWKEDNFKESINV</sequence>
<keyword evidence="3 6" id="KW-0812">Transmembrane</keyword>
<dbReference type="GO" id="GO:0016020">
    <property type="term" value="C:membrane"/>
    <property type="evidence" value="ECO:0007669"/>
    <property type="project" value="UniProtKB-SubCell"/>
</dbReference>
<dbReference type="SUPFAM" id="SSF103473">
    <property type="entry name" value="MFS general substrate transporter"/>
    <property type="match status" value="1"/>
</dbReference>
<evidence type="ECO:0000256" key="3">
    <source>
        <dbReference type="ARBA" id="ARBA00022692"/>
    </source>
</evidence>
<dbReference type="InterPro" id="IPR000109">
    <property type="entry name" value="POT_fam"/>
</dbReference>
<keyword evidence="4 6" id="KW-1133">Transmembrane helix</keyword>